<dbReference type="RefSeq" id="WP_225308611.1">
    <property type="nucleotide sequence ID" value="NZ_CP042906.1"/>
</dbReference>
<dbReference type="AlphaFoldDB" id="A0A5J6MP05"/>
<dbReference type="EMBL" id="CP042906">
    <property type="protein sequence ID" value="QEX16516.1"/>
    <property type="molecule type" value="Genomic_DNA"/>
</dbReference>
<dbReference type="Proteomes" id="UP000326202">
    <property type="component" value="Chromosome"/>
</dbReference>
<proteinExistence type="predicted"/>
<accession>A0A5J6MP05</accession>
<evidence type="ECO:0000313" key="3">
    <source>
        <dbReference type="EMBL" id="QEX16516.1"/>
    </source>
</evidence>
<protein>
    <submittedName>
        <fullName evidence="3">ABC transporter substrate-binding protein</fullName>
    </submittedName>
</protein>
<dbReference type="CDD" id="cd13589">
    <property type="entry name" value="PBP2_polyamine_RpCGA009"/>
    <property type="match status" value="1"/>
</dbReference>
<feature type="signal peptide" evidence="2">
    <location>
        <begin position="1"/>
        <end position="40"/>
    </location>
</feature>
<dbReference type="SUPFAM" id="SSF53850">
    <property type="entry name" value="Periplasmic binding protein-like II"/>
    <property type="match status" value="1"/>
</dbReference>
<name>A0A5J6MP05_9PROT</name>
<dbReference type="KEGG" id="htq:FRZ44_18110"/>
<keyword evidence="4" id="KW-1185">Reference proteome</keyword>
<organism evidence="3 4">
    <name type="scientific">Hypericibacter terrae</name>
    <dbReference type="NCBI Taxonomy" id="2602015"/>
    <lineage>
        <taxon>Bacteria</taxon>
        <taxon>Pseudomonadati</taxon>
        <taxon>Pseudomonadota</taxon>
        <taxon>Alphaproteobacteria</taxon>
        <taxon>Rhodospirillales</taxon>
        <taxon>Dongiaceae</taxon>
        <taxon>Hypericibacter</taxon>
    </lineage>
</organism>
<dbReference type="PANTHER" id="PTHR30222">
    <property type="entry name" value="SPERMIDINE/PUTRESCINE-BINDING PERIPLASMIC PROTEIN"/>
    <property type="match status" value="1"/>
</dbReference>
<keyword evidence="1 2" id="KW-0732">Signal</keyword>
<dbReference type="PANTHER" id="PTHR30222:SF2">
    <property type="entry name" value="ABC TRANSPORTER SUBSTRATE-BINDING PROTEIN"/>
    <property type="match status" value="1"/>
</dbReference>
<dbReference type="Gene3D" id="3.40.190.10">
    <property type="entry name" value="Periplasmic binding protein-like II"/>
    <property type="match status" value="2"/>
</dbReference>
<evidence type="ECO:0000313" key="4">
    <source>
        <dbReference type="Proteomes" id="UP000326202"/>
    </source>
</evidence>
<feature type="chain" id="PRO_5023912943" evidence="2">
    <location>
        <begin position="41"/>
        <end position="360"/>
    </location>
</feature>
<evidence type="ECO:0000256" key="1">
    <source>
        <dbReference type="ARBA" id="ARBA00022729"/>
    </source>
</evidence>
<reference evidence="3 4" key="1">
    <citation type="submission" date="2019-08" db="EMBL/GenBank/DDBJ databases">
        <title>Hyperibacter terrae gen. nov., sp. nov. and Hyperibacter viscosus sp. nov., two new members in the family Rhodospirillaceae isolated from the rhizosphere of Hypericum perforatum.</title>
        <authorList>
            <person name="Noviana Z."/>
        </authorList>
    </citation>
    <scope>NUCLEOTIDE SEQUENCE [LARGE SCALE GENOMIC DNA]</scope>
    <source>
        <strain evidence="3 4">R5913</strain>
    </source>
</reference>
<sequence length="360" mass="38672">MFSGVFDMAARHDIKRGLSWGSAALAGALLLLPLATPAQAADTITIASWGGNYQDALSKAIWGPVGQKLGITVKEDNTNGLADVRAQVLANAVQWDITELTIDGCAQGAAEGLFEPIDFTVVDKSGFDPAVVNASYMGQNYYSNVVAWSTEKYGKDGPQSWADFWNVEKFPGRRSLRNDPAEVLEAALLADGVAPDKLYPLDLDRAFKSLEKIKPYISVWWSSGAQSAQLLTDGEVDMIGAWSGRVTAAQAQGAKVDFTFNQGLLIADCLVIPKGAKNKDLAMKALAAALSADIQANLPTYIDYGPANAKAFDTGKIAPDVAARLNTGPENAKKQVVFHGDWWGEHGAEARERWSAFMNE</sequence>
<evidence type="ECO:0000256" key="2">
    <source>
        <dbReference type="SAM" id="SignalP"/>
    </source>
</evidence>
<dbReference type="Pfam" id="PF13416">
    <property type="entry name" value="SBP_bac_8"/>
    <property type="match status" value="1"/>
</dbReference>
<dbReference type="InterPro" id="IPR006059">
    <property type="entry name" value="SBP"/>
</dbReference>
<gene>
    <name evidence="3" type="ORF">FRZ44_18110</name>
</gene>